<evidence type="ECO:0000256" key="5">
    <source>
        <dbReference type="ARBA" id="ARBA00022825"/>
    </source>
</evidence>
<protein>
    <recommendedName>
        <fullName evidence="9">Peptidase S1 domain-containing protein</fullName>
    </recommendedName>
</protein>
<dbReference type="InterPro" id="IPR009003">
    <property type="entry name" value="Peptidase_S1_PA"/>
</dbReference>
<dbReference type="InterPro" id="IPR033116">
    <property type="entry name" value="TRYPSIN_SER"/>
</dbReference>
<keyword evidence="6" id="KW-1015">Disulfide bond</keyword>
<proteinExistence type="inferred from homology"/>
<evidence type="ECO:0000313" key="11">
    <source>
        <dbReference type="Proteomes" id="UP000249218"/>
    </source>
</evidence>
<dbReference type="PROSITE" id="PS00135">
    <property type="entry name" value="TRYPSIN_SER"/>
    <property type="match status" value="1"/>
</dbReference>
<dbReference type="CDD" id="cd00190">
    <property type="entry name" value="Tryp_SPc"/>
    <property type="match status" value="1"/>
</dbReference>
<dbReference type="FunFam" id="2.40.10.10:FF:000036">
    <property type="entry name" value="Trypsin beta"/>
    <property type="match status" value="1"/>
</dbReference>
<dbReference type="PRINTS" id="PR00722">
    <property type="entry name" value="CHYMOTRYPSIN"/>
</dbReference>
<dbReference type="AlphaFoldDB" id="A0A2W1BIB7"/>
<comment type="similarity">
    <text evidence="2">Belongs to the peptidase S1 family.</text>
</comment>
<dbReference type="GO" id="GO:0005576">
    <property type="term" value="C:extracellular region"/>
    <property type="evidence" value="ECO:0007669"/>
    <property type="project" value="UniProtKB-SubCell"/>
</dbReference>
<dbReference type="InterPro" id="IPR018114">
    <property type="entry name" value="TRYPSIN_HIS"/>
</dbReference>
<evidence type="ECO:0000313" key="10">
    <source>
        <dbReference type="EMBL" id="PZC73445.1"/>
    </source>
</evidence>
<dbReference type="Proteomes" id="UP000249218">
    <property type="component" value="Unassembled WGS sequence"/>
</dbReference>
<dbReference type="InterPro" id="IPR043504">
    <property type="entry name" value="Peptidase_S1_PA_chymotrypsin"/>
</dbReference>
<dbReference type="PANTHER" id="PTHR24276">
    <property type="entry name" value="POLYSERASE-RELATED"/>
    <property type="match status" value="1"/>
</dbReference>
<organism evidence="10 11">
    <name type="scientific">Helicoverpa armigera</name>
    <name type="common">Cotton bollworm</name>
    <name type="synonym">Heliothis armigera</name>
    <dbReference type="NCBI Taxonomy" id="29058"/>
    <lineage>
        <taxon>Eukaryota</taxon>
        <taxon>Metazoa</taxon>
        <taxon>Ecdysozoa</taxon>
        <taxon>Arthropoda</taxon>
        <taxon>Hexapoda</taxon>
        <taxon>Insecta</taxon>
        <taxon>Pterygota</taxon>
        <taxon>Neoptera</taxon>
        <taxon>Endopterygota</taxon>
        <taxon>Lepidoptera</taxon>
        <taxon>Glossata</taxon>
        <taxon>Ditrysia</taxon>
        <taxon>Noctuoidea</taxon>
        <taxon>Noctuidae</taxon>
        <taxon>Heliothinae</taxon>
        <taxon>Helicoverpa</taxon>
    </lineage>
</organism>
<evidence type="ECO:0000259" key="9">
    <source>
        <dbReference type="PROSITE" id="PS50240"/>
    </source>
</evidence>
<keyword evidence="4 7" id="KW-0378">Hydrolase</keyword>
<dbReference type="GO" id="GO:0006508">
    <property type="term" value="P:proteolysis"/>
    <property type="evidence" value="ECO:0007669"/>
    <property type="project" value="UniProtKB-KW"/>
</dbReference>
<reference evidence="10 11" key="1">
    <citation type="journal article" date="2017" name="BMC Biol.">
        <title>Genomic innovations, transcriptional plasticity and gene loss underlying the evolution and divergence of two highly polyphagous and invasive Helicoverpa pest species.</title>
        <authorList>
            <person name="Pearce S.L."/>
            <person name="Clarke D.F."/>
            <person name="East P.D."/>
            <person name="Elfekih S."/>
            <person name="Gordon K.H."/>
            <person name="Jermiin L.S."/>
            <person name="McGaughran A."/>
            <person name="Oakeshott J.G."/>
            <person name="Papanikolaou A."/>
            <person name="Perera O.P."/>
            <person name="Rane R.V."/>
            <person name="Richards S."/>
            <person name="Tay W.T."/>
            <person name="Walsh T.K."/>
            <person name="Anderson A."/>
            <person name="Anderson C.J."/>
            <person name="Asgari S."/>
            <person name="Board P.G."/>
            <person name="Bretschneider A."/>
            <person name="Campbell P.M."/>
            <person name="Chertemps T."/>
            <person name="Christeller J.T."/>
            <person name="Coppin C.W."/>
            <person name="Downes S.J."/>
            <person name="Duan G."/>
            <person name="Farnsworth C.A."/>
            <person name="Good R.T."/>
            <person name="Han L.B."/>
            <person name="Han Y.C."/>
            <person name="Hatje K."/>
            <person name="Horne I."/>
            <person name="Huang Y.P."/>
            <person name="Hughes D.S."/>
            <person name="Jacquin-Joly E."/>
            <person name="James W."/>
            <person name="Jhangiani S."/>
            <person name="Kollmar M."/>
            <person name="Kuwar S.S."/>
            <person name="Li S."/>
            <person name="Liu N.Y."/>
            <person name="Maibeche M.T."/>
            <person name="Miller J.R."/>
            <person name="Montagne N."/>
            <person name="Perry T."/>
            <person name="Qu J."/>
            <person name="Song S.V."/>
            <person name="Sutton G.G."/>
            <person name="Vogel H."/>
            <person name="Walenz B.P."/>
            <person name="Xu W."/>
            <person name="Zhang H.J."/>
            <person name="Zou Z."/>
            <person name="Batterham P."/>
            <person name="Edwards O.R."/>
            <person name="Feyereisen R."/>
            <person name="Gibbs R.A."/>
            <person name="Heckel D.G."/>
            <person name="McGrath A."/>
            <person name="Robin C."/>
            <person name="Scherer S.E."/>
            <person name="Worley K.C."/>
            <person name="Wu Y.D."/>
        </authorList>
    </citation>
    <scope>NUCLEOTIDE SEQUENCE [LARGE SCALE GENOMIC DNA]</scope>
    <source>
        <strain evidence="10">Harm_GR_Male_#8</strain>
        <tissue evidence="10">Whole organism</tissue>
    </source>
</reference>
<keyword evidence="3 7" id="KW-0645">Protease</keyword>
<dbReference type="OrthoDB" id="9425590at2759"/>
<dbReference type="PANTHER" id="PTHR24276:SF91">
    <property type="entry name" value="AT26814P-RELATED"/>
    <property type="match status" value="1"/>
</dbReference>
<accession>A0A2W1BIB7</accession>
<keyword evidence="8" id="KW-0732">Signal</keyword>
<comment type="subcellular location">
    <subcellularLocation>
        <location evidence="1">Secreted</location>
        <location evidence="1">Extracellular space</location>
    </subcellularLocation>
</comment>
<dbReference type="Gene3D" id="2.40.10.10">
    <property type="entry name" value="Trypsin-like serine proteases"/>
    <property type="match status" value="1"/>
</dbReference>
<sequence length="248" mass="26762">MRVLALLALCFAAVAAAPNNPQRIVGGSATTIDQYPIIVALLYSRDLNTFWQVCGGTILNNRAILTAAHCTSWRIRVGSSFGNSGGVVHNVKKNIVHSLFSSVTFDNDIAILHSATTISFNNNVRAGSIAGPDYHFADYQPVWAVGWGTTVNGGSSSEQLRHALLTAYSQNACRYKYALYSIVITDNMVCSGWPDGSRDQCQGDSGGPLLHNNNVIGICSFGIRCGQYKVPGVNLRVSRYTTWIIANS</sequence>
<dbReference type="EMBL" id="KZ150104">
    <property type="protein sequence ID" value="PZC73445.1"/>
    <property type="molecule type" value="Genomic_DNA"/>
</dbReference>
<dbReference type="Pfam" id="PF00089">
    <property type="entry name" value="Trypsin"/>
    <property type="match status" value="1"/>
</dbReference>
<evidence type="ECO:0000256" key="4">
    <source>
        <dbReference type="ARBA" id="ARBA00022801"/>
    </source>
</evidence>
<dbReference type="GO" id="GO:0004252">
    <property type="term" value="F:serine-type endopeptidase activity"/>
    <property type="evidence" value="ECO:0007669"/>
    <property type="project" value="InterPro"/>
</dbReference>
<dbReference type="SUPFAM" id="SSF50494">
    <property type="entry name" value="Trypsin-like serine proteases"/>
    <property type="match status" value="1"/>
</dbReference>
<feature type="chain" id="PRO_5016104936" description="Peptidase S1 domain-containing protein" evidence="8">
    <location>
        <begin position="17"/>
        <end position="248"/>
    </location>
</feature>
<dbReference type="InterPro" id="IPR001254">
    <property type="entry name" value="Trypsin_dom"/>
</dbReference>
<gene>
    <name evidence="10" type="primary">HaOG200448</name>
    <name evidence="10" type="ORF">B5X24_HaOG200448</name>
</gene>
<evidence type="ECO:0000256" key="3">
    <source>
        <dbReference type="ARBA" id="ARBA00022670"/>
    </source>
</evidence>
<dbReference type="InterPro" id="IPR001314">
    <property type="entry name" value="Peptidase_S1A"/>
</dbReference>
<keyword evidence="5 7" id="KW-0720">Serine protease</keyword>
<dbReference type="PROSITE" id="PS00134">
    <property type="entry name" value="TRYPSIN_HIS"/>
    <property type="match status" value="1"/>
</dbReference>
<evidence type="ECO:0000256" key="8">
    <source>
        <dbReference type="SAM" id="SignalP"/>
    </source>
</evidence>
<evidence type="ECO:0000256" key="1">
    <source>
        <dbReference type="ARBA" id="ARBA00004239"/>
    </source>
</evidence>
<dbReference type="SMART" id="SM00020">
    <property type="entry name" value="Tryp_SPc"/>
    <property type="match status" value="1"/>
</dbReference>
<evidence type="ECO:0000256" key="6">
    <source>
        <dbReference type="ARBA" id="ARBA00023157"/>
    </source>
</evidence>
<feature type="signal peptide" evidence="8">
    <location>
        <begin position="1"/>
        <end position="16"/>
    </location>
</feature>
<feature type="domain" description="Peptidase S1" evidence="9">
    <location>
        <begin position="24"/>
        <end position="248"/>
    </location>
</feature>
<evidence type="ECO:0000256" key="2">
    <source>
        <dbReference type="ARBA" id="ARBA00007664"/>
    </source>
</evidence>
<dbReference type="PROSITE" id="PS50240">
    <property type="entry name" value="TRYPSIN_DOM"/>
    <property type="match status" value="1"/>
</dbReference>
<evidence type="ECO:0000256" key="7">
    <source>
        <dbReference type="RuleBase" id="RU363034"/>
    </source>
</evidence>
<keyword evidence="11" id="KW-1185">Reference proteome</keyword>
<dbReference type="InterPro" id="IPR050430">
    <property type="entry name" value="Peptidase_S1"/>
</dbReference>
<name>A0A2W1BIB7_HELAM</name>